<dbReference type="Pfam" id="PF07536">
    <property type="entry name" value="HWE_HK"/>
    <property type="match status" value="1"/>
</dbReference>
<evidence type="ECO:0000256" key="4">
    <source>
        <dbReference type="ARBA" id="ARBA00022553"/>
    </source>
</evidence>
<keyword evidence="9" id="KW-0067">ATP-binding</keyword>
<accession>A0A099FDI1</accession>
<dbReference type="SMART" id="SM01079">
    <property type="entry name" value="CHASE"/>
    <property type="match status" value="1"/>
</dbReference>
<reference evidence="14 15" key="2">
    <citation type="submission" date="2014-10" db="EMBL/GenBank/DDBJ databases">
        <title>Paracoccus sanguinis sp. nov., isolated from clinical specimens of New York State patients.</title>
        <authorList>
            <person name="Mingle L.A."/>
            <person name="Cole J.A."/>
            <person name="Lapierre P."/>
            <person name="Musser K.A."/>
        </authorList>
    </citation>
    <scope>NUCLEOTIDE SEQUENCE [LARGE SCALE GENOMIC DNA]</scope>
    <source>
        <strain evidence="14 15">HAMBI 3106</strain>
    </source>
</reference>
<dbReference type="Pfam" id="PF03924">
    <property type="entry name" value="CHASE"/>
    <property type="match status" value="1"/>
</dbReference>
<evidence type="ECO:0000256" key="7">
    <source>
        <dbReference type="ARBA" id="ARBA00022741"/>
    </source>
</evidence>
<keyword evidence="6" id="KW-0812">Transmembrane</keyword>
<dbReference type="InterPro" id="IPR011102">
    <property type="entry name" value="Sig_transdc_His_kinase_HWE"/>
</dbReference>
<comment type="caution">
    <text evidence="14">The sequence shown here is derived from an EMBL/GenBank/DDBJ whole genome shotgun (WGS) entry which is preliminary data.</text>
</comment>
<dbReference type="Gene3D" id="3.30.565.10">
    <property type="entry name" value="Histidine kinase-like ATPase, C-terminal domain"/>
    <property type="match status" value="1"/>
</dbReference>
<evidence type="ECO:0000313" key="15">
    <source>
        <dbReference type="Proteomes" id="UP000029917"/>
    </source>
</evidence>
<keyword evidence="4" id="KW-0597">Phosphoprotein</keyword>
<reference evidence="14 15" key="1">
    <citation type="submission" date="2014-09" db="EMBL/GenBank/DDBJ databases">
        <authorList>
            <person name="McGinnis J.M."/>
            <person name="Wolfgang W.J."/>
        </authorList>
    </citation>
    <scope>NUCLEOTIDE SEQUENCE [LARGE SCALE GENOMIC DNA]</scope>
    <source>
        <strain evidence="14 15">HAMBI 3106</strain>
    </source>
</reference>
<dbReference type="InterPro" id="IPR006189">
    <property type="entry name" value="CHASE_dom"/>
</dbReference>
<keyword evidence="7" id="KW-0547">Nucleotide-binding</keyword>
<evidence type="ECO:0000256" key="8">
    <source>
        <dbReference type="ARBA" id="ARBA00022777"/>
    </source>
</evidence>
<dbReference type="GO" id="GO:0005524">
    <property type="term" value="F:ATP binding"/>
    <property type="evidence" value="ECO:0007669"/>
    <property type="project" value="UniProtKB-KW"/>
</dbReference>
<evidence type="ECO:0000256" key="6">
    <source>
        <dbReference type="ARBA" id="ARBA00022692"/>
    </source>
</evidence>
<keyword evidence="11" id="KW-0472">Membrane</keyword>
<dbReference type="GO" id="GO:0007165">
    <property type="term" value="P:signal transduction"/>
    <property type="evidence" value="ECO:0007669"/>
    <property type="project" value="UniProtKB-ARBA"/>
</dbReference>
<comment type="subcellular location">
    <subcellularLocation>
        <location evidence="2">Membrane</location>
    </subcellularLocation>
</comment>
<keyword evidence="15" id="KW-1185">Reference proteome</keyword>
<dbReference type="Proteomes" id="UP000029917">
    <property type="component" value="Unassembled WGS sequence"/>
</dbReference>
<dbReference type="AlphaFoldDB" id="A0A099FDI1"/>
<gene>
    <name evidence="14" type="ORF">IC63_05655</name>
</gene>
<dbReference type="EC" id="2.7.13.3" evidence="3"/>
<sequence length="547" mass="58921">MRQSVVMLGALAATLALGMLLTVGTRRLEDRATAERFDRLADLVSANLRQMVIQHLALLRSTRSYLEAEDGKVTPSEFAAYIAELRLPENYPGIQGIGFAPLVDAADRRLAESTIAEAHGRAVAIRPENGEHRLAPVALLHPLDARNGAAIGYDMYSEPVRRDAMIRALRDGTPQASGPVTLVQEITVDRQTGFLIYLPSRTGLAEMGALRDGGFVYAPFRAGDLFRAVLGALPPLPLTVTARDPGSPAQLLFDNATAPVSPRLAARAVTREVEVAGRRWQLTLTPTAALTGLRDRTATITVGALSLLLLLAVALAMRSLSASLESARKTAAIAERQAADRALLLREMQHRIKNHLARIQAIARQSARGARDLAEFETIFGGRLSAMAKAQDALTREGGDGSDLRGLLQSELAQVLDAGTADEVLAGPDVRLDVRQTQAVGLVIHELVTNAMKYGGGFDRTDGSGAPAEGDRLRLSWRVAEVARERWLELDWIEPAARAPRQGSEDRGGFGSQLIKALVEGDLGGRFTRRFGPEGMAVEIRFPLQGA</sequence>
<dbReference type="PANTHER" id="PTHR41523">
    <property type="entry name" value="TWO-COMPONENT SYSTEM SENSOR PROTEIN"/>
    <property type="match status" value="1"/>
</dbReference>
<evidence type="ECO:0000256" key="10">
    <source>
        <dbReference type="ARBA" id="ARBA00022989"/>
    </source>
</evidence>
<evidence type="ECO:0000256" key="11">
    <source>
        <dbReference type="ARBA" id="ARBA00023136"/>
    </source>
</evidence>
<feature type="coiled-coil region" evidence="12">
    <location>
        <begin position="317"/>
        <end position="365"/>
    </location>
</feature>
<evidence type="ECO:0000256" key="2">
    <source>
        <dbReference type="ARBA" id="ARBA00004370"/>
    </source>
</evidence>
<dbReference type="Gene3D" id="3.30.450.350">
    <property type="entry name" value="CHASE domain"/>
    <property type="match status" value="1"/>
</dbReference>
<comment type="catalytic activity">
    <reaction evidence="1">
        <text>ATP + protein L-histidine = ADP + protein N-phospho-L-histidine.</text>
        <dbReference type="EC" id="2.7.13.3"/>
    </reaction>
</comment>
<dbReference type="PANTHER" id="PTHR41523:SF7">
    <property type="entry name" value="HISTIDINE KINASE"/>
    <property type="match status" value="1"/>
</dbReference>
<evidence type="ECO:0000256" key="12">
    <source>
        <dbReference type="SAM" id="Coils"/>
    </source>
</evidence>
<protein>
    <recommendedName>
        <fullName evidence="3">histidine kinase</fullName>
        <ecNumber evidence="3">2.7.13.3</ecNumber>
    </recommendedName>
</protein>
<evidence type="ECO:0000259" key="13">
    <source>
        <dbReference type="PROSITE" id="PS50839"/>
    </source>
</evidence>
<dbReference type="SMART" id="SM00911">
    <property type="entry name" value="HWE_HK"/>
    <property type="match status" value="1"/>
</dbReference>
<dbReference type="GO" id="GO:0004673">
    <property type="term" value="F:protein histidine kinase activity"/>
    <property type="evidence" value="ECO:0007669"/>
    <property type="project" value="UniProtKB-EC"/>
</dbReference>
<dbReference type="EMBL" id="JRKS01000011">
    <property type="protein sequence ID" value="KGJ08318.1"/>
    <property type="molecule type" value="Genomic_DNA"/>
</dbReference>
<dbReference type="GO" id="GO:0016020">
    <property type="term" value="C:membrane"/>
    <property type="evidence" value="ECO:0007669"/>
    <property type="project" value="UniProtKB-SubCell"/>
</dbReference>
<evidence type="ECO:0000256" key="1">
    <source>
        <dbReference type="ARBA" id="ARBA00000085"/>
    </source>
</evidence>
<dbReference type="PROSITE" id="PS50839">
    <property type="entry name" value="CHASE"/>
    <property type="match status" value="1"/>
</dbReference>
<keyword evidence="5" id="KW-0808">Transferase</keyword>
<dbReference type="InterPro" id="IPR042240">
    <property type="entry name" value="CHASE_sf"/>
</dbReference>
<evidence type="ECO:0000256" key="5">
    <source>
        <dbReference type="ARBA" id="ARBA00022679"/>
    </source>
</evidence>
<keyword evidence="12" id="KW-0175">Coiled coil</keyword>
<keyword evidence="10" id="KW-1133">Transmembrane helix</keyword>
<organism evidence="14 15">
    <name type="scientific">Paracoccus sphaerophysae</name>
    <dbReference type="NCBI Taxonomy" id="690417"/>
    <lineage>
        <taxon>Bacteria</taxon>
        <taxon>Pseudomonadati</taxon>
        <taxon>Pseudomonadota</taxon>
        <taxon>Alphaproteobacteria</taxon>
        <taxon>Rhodobacterales</taxon>
        <taxon>Paracoccaceae</taxon>
        <taxon>Paracoccus</taxon>
    </lineage>
</organism>
<evidence type="ECO:0000313" key="14">
    <source>
        <dbReference type="EMBL" id="KGJ08318.1"/>
    </source>
</evidence>
<evidence type="ECO:0000256" key="9">
    <source>
        <dbReference type="ARBA" id="ARBA00022840"/>
    </source>
</evidence>
<proteinExistence type="predicted"/>
<keyword evidence="8" id="KW-0418">Kinase</keyword>
<dbReference type="STRING" id="690417.IC63_05655"/>
<feature type="domain" description="CHASE" evidence="13">
    <location>
        <begin position="69"/>
        <end position="233"/>
    </location>
</feature>
<name>A0A099FDI1_9RHOB</name>
<dbReference type="InterPro" id="IPR036890">
    <property type="entry name" value="HATPase_C_sf"/>
</dbReference>
<evidence type="ECO:0000256" key="3">
    <source>
        <dbReference type="ARBA" id="ARBA00012438"/>
    </source>
</evidence>